<organism evidence="1">
    <name type="scientific">Arundo donax</name>
    <name type="common">Giant reed</name>
    <name type="synonym">Donax arundinaceus</name>
    <dbReference type="NCBI Taxonomy" id="35708"/>
    <lineage>
        <taxon>Eukaryota</taxon>
        <taxon>Viridiplantae</taxon>
        <taxon>Streptophyta</taxon>
        <taxon>Embryophyta</taxon>
        <taxon>Tracheophyta</taxon>
        <taxon>Spermatophyta</taxon>
        <taxon>Magnoliopsida</taxon>
        <taxon>Liliopsida</taxon>
        <taxon>Poales</taxon>
        <taxon>Poaceae</taxon>
        <taxon>PACMAD clade</taxon>
        <taxon>Arundinoideae</taxon>
        <taxon>Arundineae</taxon>
        <taxon>Arundo</taxon>
    </lineage>
</organism>
<accession>A0A0A8YQL5</accession>
<dbReference type="AlphaFoldDB" id="A0A0A8YQL5"/>
<sequence length="65" mass="7198">MVATSLMNSSPSPFELFNILTATGTPLDSSPLYMLPNPPWPSMLLNHLVIFLTSENVYLVGFDVR</sequence>
<evidence type="ECO:0000313" key="1">
    <source>
        <dbReference type="EMBL" id="JAD28671.1"/>
    </source>
</evidence>
<proteinExistence type="predicted"/>
<protein>
    <submittedName>
        <fullName evidence="1">Uncharacterized protein</fullName>
    </submittedName>
</protein>
<dbReference type="EMBL" id="GBRH01269224">
    <property type="protein sequence ID" value="JAD28671.1"/>
    <property type="molecule type" value="Transcribed_RNA"/>
</dbReference>
<name>A0A0A8YQL5_ARUDO</name>
<reference evidence="1" key="2">
    <citation type="journal article" date="2015" name="Data Brief">
        <title>Shoot transcriptome of the giant reed, Arundo donax.</title>
        <authorList>
            <person name="Barrero R.A."/>
            <person name="Guerrero F.D."/>
            <person name="Moolhuijzen P."/>
            <person name="Goolsby J.A."/>
            <person name="Tidwell J."/>
            <person name="Bellgard S.E."/>
            <person name="Bellgard M.I."/>
        </authorList>
    </citation>
    <scope>NUCLEOTIDE SEQUENCE</scope>
    <source>
        <tissue evidence="1">Shoot tissue taken approximately 20 cm above the soil surface</tissue>
    </source>
</reference>
<reference evidence="1" key="1">
    <citation type="submission" date="2014-09" db="EMBL/GenBank/DDBJ databases">
        <authorList>
            <person name="Magalhaes I.L.F."/>
            <person name="Oliveira U."/>
            <person name="Santos F.R."/>
            <person name="Vidigal T.H.D.A."/>
            <person name="Brescovit A.D."/>
            <person name="Santos A.J."/>
        </authorList>
    </citation>
    <scope>NUCLEOTIDE SEQUENCE</scope>
    <source>
        <tissue evidence="1">Shoot tissue taken approximately 20 cm above the soil surface</tissue>
    </source>
</reference>